<comment type="caution">
    <text evidence="2">The sequence shown here is derived from an EMBL/GenBank/DDBJ whole genome shotgun (WGS) entry which is preliminary data.</text>
</comment>
<sequence>MWDWNCFCFGVSEDEEEEEEEEAQQEAAASMTSSLPPHQMKLIGSADYFEILNLEAPLMERLNPREQTLHPWLVPLLRLLWLSG</sequence>
<proteinExistence type="predicted"/>
<feature type="compositionally biased region" description="Acidic residues" evidence="1">
    <location>
        <begin position="13"/>
        <end position="24"/>
    </location>
</feature>
<protein>
    <submittedName>
        <fullName evidence="2">Uncharacterized protein</fullName>
    </submittedName>
</protein>
<evidence type="ECO:0000256" key="1">
    <source>
        <dbReference type="SAM" id="MobiDB-lite"/>
    </source>
</evidence>
<accession>A0A834F339</accession>
<evidence type="ECO:0000313" key="2">
    <source>
        <dbReference type="EMBL" id="KAF6716552.1"/>
    </source>
</evidence>
<dbReference type="Proteomes" id="UP000646548">
    <property type="component" value="Unassembled WGS sequence"/>
</dbReference>
<feature type="region of interest" description="Disordered" evidence="1">
    <location>
        <begin position="13"/>
        <end position="34"/>
    </location>
</feature>
<reference evidence="2" key="1">
    <citation type="journal article" name="BMC Genomics">
        <title>Long-read sequencing and de novo genome assembly of marine medaka (Oryzias melastigma).</title>
        <authorList>
            <person name="Liang P."/>
            <person name="Saqib H.S.A."/>
            <person name="Ni X."/>
            <person name="Shen Y."/>
        </authorList>
    </citation>
    <scope>NUCLEOTIDE SEQUENCE</scope>
    <source>
        <strain evidence="2">Bigg-433</strain>
    </source>
</reference>
<dbReference type="AlphaFoldDB" id="A0A834F339"/>
<organism evidence="2 3">
    <name type="scientific">Oryzias melastigma</name>
    <name type="common">Marine medaka</name>
    <dbReference type="NCBI Taxonomy" id="30732"/>
    <lineage>
        <taxon>Eukaryota</taxon>
        <taxon>Metazoa</taxon>
        <taxon>Chordata</taxon>
        <taxon>Craniata</taxon>
        <taxon>Vertebrata</taxon>
        <taxon>Euteleostomi</taxon>
        <taxon>Actinopterygii</taxon>
        <taxon>Neopterygii</taxon>
        <taxon>Teleostei</taxon>
        <taxon>Neoteleostei</taxon>
        <taxon>Acanthomorphata</taxon>
        <taxon>Ovalentaria</taxon>
        <taxon>Atherinomorphae</taxon>
        <taxon>Beloniformes</taxon>
        <taxon>Adrianichthyidae</taxon>
        <taxon>Oryziinae</taxon>
        <taxon>Oryzias</taxon>
    </lineage>
</organism>
<gene>
    <name evidence="2" type="ORF">FQA47_019751</name>
</gene>
<dbReference type="EMBL" id="WKFB01000955">
    <property type="protein sequence ID" value="KAF6716552.1"/>
    <property type="molecule type" value="Genomic_DNA"/>
</dbReference>
<evidence type="ECO:0000313" key="3">
    <source>
        <dbReference type="Proteomes" id="UP000646548"/>
    </source>
</evidence>
<name>A0A834F339_ORYME</name>